<name>A0A518BTU8_9BACT</name>
<dbReference type="Proteomes" id="UP000320386">
    <property type="component" value="Chromosome"/>
</dbReference>
<dbReference type="GO" id="GO:0003677">
    <property type="term" value="F:DNA binding"/>
    <property type="evidence" value="ECO:0007669"/>
    <property type="project" value="UniProtKB-KW"/>
</dbReference>
<keyword evidence="2" id="KW-0238">DNA-binding</keyword>
<accession>A0A518BTU8</accession>
<dbReference type="SUPFAM" id="SSF47413">
    <property type="entry name" value="lambda repressor-like DNA-binding domains"/>
    <property type="match status" value="1"/>
</dbReference>
<dbReference type="InterPro" id="IPR010982">
    <property type="entry name" value="Lambda_DNA-bd_dom_sf"/>
</dbReference>
<dbReference type="RefSeq" id="WP_236254538.1">
    <property type="nucleotide sequence ID" value="NZ_CP036280.1"/>
</dbReference>
<dbReference type="Pfam" id="PF01381">
    <property type="entry name" value="HTH_3"/>
    <property type="match status" value="1"/>
</dbReference>
<dbReference type="EMBL" id="CP036280">
    <property type="protein sequence ID" value="QDU70393.1"/>
    <property type="molecule type" value="Genomic_DNA"/>
</dbReference>
<dbReference type="SMART" id="SM00530">
    <property type="entry name" value="HTH_XRE"/>
    <property type="match status" value="1"/>
</dbReference>
<dbReference type="PROSITE" id="PS50943">
    <property type="entry name" value="HTH_CROC1"/>
    <property type="match status" value="1"/>
</dbReference>
<organism evidence="2 3">
    <name type="scientific">Mucisphaera calidilacus</name>
    <dbReference type="NCBI Taxonomy" id="2527982"/>
    <lineage>
        <taxon>Bacteria</taxon>
        <taxon>Pseudomonadati</taxon>
        <taxon>Planctomycetota</taxon>
        <taxon>Phycisphaerae</taxon>
        <taxon>Phycisphaerales</taxon>
        <taxon>Phycisphaeraceae</taxon>
        <taxon>Mucisphaera</taxon>
    </lineage>
</organism>
<evidence type="ECO:0000313" key="2">
    <source>
        <dbReference type="EMBL" id="QDU70393.1"/>
    </source>
</evidence>
<proteinExistence type="predicted"/>
<feature type="domain" description="HTH cro/C1-type" evidence="1">
    <location>
        <begin position="42"/>
        <end position="97"/>
    </location>
</feature>
<reference evidence="2 3" key="1">
    <citation type="submission" date="2019-02" db="EMBL/GenBank/DDBJ databases">
        <title>Deep-cultivation of Planctomycetes and their phenomic and genomic characterization uncovers novel biology.</title>
        <authorList>
            <person name="Wiegand S."/>
            <person name="Jogler M."/>
            <person name="Boedeker C."/>
            <person name="Pinto D."/>
            <person name="Vollmers J."/>
            <person name="Rivas-Marin E."/>
            <person name="Kohn T."/>
            <person name="Peeters S.H."/>
            <person name="Heuer A."/>
            <person name="Rast P."/>
            <person name="Oberbeckmann S."/>
            <person name="Bunk B."/>
            <person name="Jeske O."/>
            <person name="Meyerdierks A."/>
            <person name="Storesund J.E."/>
            <person name="Kallscheuer N."/>
            <person name="Luecker S."/>
            <person name="Lage O.M."/>
            <person name="Pohl T."/>
            <person name="Merkel B.J."/>
            <person name="Hornburger P."/>
            <person name="Mueller R.-W."/>
            <person name="Bruemmer F."/>
            <person name="Labrenz M."/>
            <person name="Spormann A.M."/>
            <person name="Op den Camp H."/>
            <person name="Overmann J."/>
            <person name="Amann R."/>
            <person name="Jetten M.S.M."/>
            <person name="Mascher T."/>
            <person name="Medema M.H."/>
            <person name="Devos D.P."/>
            <person name="Kaster A.-K."/>
            <person name="Ovreas L."/>
            <person name="Rohde M."/>
            <person name="Galperin M.Y."/>
            <person name="Jogler C."/>
        </authorList>
    </citation>
    <scope>NUCLEOTIDE SEQUENCE [LARGE SCALE GENOMIC DNA]</scope>
    <source>
        <strain evidence="2 3">Pan265</strain>
    </source>
</reference>
<dbReference type="InterPro" id="IPR001387">
    <property type="entry name" value="Cro/C1-type_HTH"/>
</dbReference>
<sequence>MIRKRHKTSDAVEILNQEFGNTAERRTAIENIKDDMAIGQLIHDARTDAGLTQTQLAEIIGTTQSVISDLEDADYQGHTMTMLRRIAEALGLSVEVRFVENDTSTNPQST</sequence>
<evidence type="ECO:0000313" key="3">
    <source>
        <dbReference type="Proteomes" id="UP000320386"/>
    </source>
</evidence>
<dbReference type="CDD" id="cd00093">
    <property type="entry name" value="HTH_XRE"/>
    <property type="match status" value="1"/>
</dbReference>
<dbReference type="Gene3D" id="1.10.260.40">
    <property type="entry name" value="lambda repressor-like DNA-binding domains"/>
    <property type="match status" value="1"/>
</dbReference>
<dbReference type="AlphaFoldDB" id="A0A518BTU8"/>
<gene>
    <name evidence="2" type="ORF">Pan265_02200</name>
</gene>
<keyword evidence="3" id="KW-1185">Reference proteome</keyword>
<protein>
    <submittedName>
        <fullName evidence="2">DNA-binding transcriptional repressor PuuR</fullName>
    </submittedName>
</protein>
<dbReference type="KEGG" id="mcad:Pan265_02200"/>
<evidence type="ECO:0000259" key="1">
    <source>
        <dbReference type="PROSITE" id="PS50943"/>
    </source>
</evidence>